<dbReference type="AlphaFoldDB" id="S6SPP4"/>
<gene>
    <name evidence="1" type="ORF">A244_38005</name>
</gene>
<accession>S6SPP4</accession>
<protein>
    <submittedName>
        <fullName evidence="1">Uncharacterized protein</fullName>
    </submittedName>
</protein>
<feature type="non-terminal residue" evidence="1">
    <location>
        <position position="1"/>
    </location>
</feature>
<organism evidence="1 2">
    <name type="scientific">Pseudomonas syringae pv. actinidiae ICMP 18807</name>
    <dbReference type="NCBI Taxonomy" id="1194404"/>
    <lineage>
        <taxon>Bacteria</taxon>
        <taxon>Pseudomonadati</taxon>
        <taxon>Pseudomonadota</taxon>
        <taxon>Gammaproteobacteria</taxon>
        <taxon>Pseudomonadales</taxon>
        <taxon>Pseudomonadaceae</taxon>
        <taxon>Pseudomonas</taxon>
        <taxon>Pseudomonas syringae</taxon>
    </lineage>
</organism>
<reference evidence="1 2" key="1">
    <citation type="journal article" date="2013" name="PLoS Pathog.">
        <title>Genomic analysis of the Kiwifruit pathogen Pseudomonas syringae pv. actinidiae provides insight into the origins of an emergent plant disease.</title>
        <authorList>
            <person name="McCann H.C."/>
            <person name="Rikkerink E.H."/>
            <person name="Bertels F."/>
            <person name="Fiers M."/>
            <person name="Lu A."/>
            <person name="Rees-George J."/>
            <person name="Andersen M.T."/>
            <person name="Gleave A.P."/>
            <person name="Haubold B."/>
            <person name="Wohlers M.W."/>
            <person name="Guttman D.S."/>
            <person name="Wang P.W."/>
            <person name="Straub C."/>
            <person name="Vanneste J.L."/>
            <person name="Rainey P.B."/>
            <person name="Templeton M.D."/>
        </authorList>
    </citation>
    <scope>NUCLEOTIDE SEQUENCE [LARGE SCALE GENOMIC DNA]</scope>
    <source>
        <strain evidence="1 2">ICMP 18807</strain>
    </source>
</reference>
<dbReference type="Proteomes" id="UP000015729">
    <property type="component" value="Unassembled WGS sequence"/>
</dbReference>
<dbReference type="PATRIC" id="fig|1194404.4.peg.7801"/>
<dbReference type="EMBL" id="AOKG01002594">
    <property type="protein sequence ID" value="EPN31185.1"/>
    <property type="molecule type" value="Genomic_DNA"/>
</dbReference>
<evidence type="ECO:0000313" key="1">
    <source>
        <dbReference type="EMBL" id="EPN31185.1"/>
    </source>
</evidence>
<comment type="caution">
    <text evidence="1">The sequence shown here is derived from an EMBL/GenBank/DDBJ whole genome shotgun (WGS) entry which is preliminary data.</text>
</comment>
<evidence type="ECO:0000313" key="2">
    <source>
        <dbReference type="Proteomes" id="UP000015729"/>
    </source>
</evidence>
<proteinExistence type="predicted"/>
<name>S6SPP4_PSESF</name>
<sequence>IGLGSLVSELLPYTQLEFDEAEEWFYTDDKYGEVEVTGLGVPLEHISAICIVSK</sequence>